<dbReference type="PROSITE" id="PS01124">
    <property type="entry name" value="HTH_ARAC_FAMILY_2"/>
    <property type="match status" value="1"/>
</dbReference>
<dbReference type="PANTHER" id="PTHR43280:SF28">
    <property type="entry name" value="HTH-TYPE TRANSCRIPTIONAL ACTIVATOR RHAS"/>
    <property type="match status" value="1"/>
</dbReference>
<evidence type="ECO:0000313" key="5">
    <source>
        <dbReference type="EMBL" id="MBX7291450.1"/>
    </source>
</evidence>
<evidence type="ECO:0000256" key="1">
    <source>
        <dbReference type="ARBA" id="ARBA00023015"/>
    </source>
</evidence>
<dbReference type="InterPro" id="IPR014710">
    <property type="entry name" value="RmlC-like_jellyroll"/>
</dbReference>
<evidence type="ECO:0000256" key="2">
    <source>
        <dbReference type="ARBA" id="ARBA00023125"/>
    </source>
</evidence>
<comment type="caution">
    <text evidence="5">The sequence shown here is derived from an EMBL/GenBank/DDBJ whole genome shotgun (WGS) entry which is preliminary data.</text>
</comment>
<dbReference type="InterPro" id="IPR003313">
    <property type="entry name" value="AraC-bd"/>
</dbReference>
<dbReference type="SUPFAM" id="SSF46689">
    <property type="entry name" value="Homeodomain-like"/>
    <property type="match status" value="2"/>
</dbReference>
<dbReference type="InterPro" id="IPR009057">
    <property type="entry name" value="Homeodomain-like_sf"/>
</dbReference>
<accession>A0ABD4RJS0</accession>
<dbReference type="GeneID" id="66302784"/>
<dbReference type="Pfam" id="PF02311">
    <property type="entry name" value="AraC_binding"/>
    <property type="match status" value="1"/>
</dbReference>
<dbReference type="InterPro" id="IPR037923">
    <property type="entry name" value="HTH-like"/>
</dbReference>
<proteinExistence type="predicted"/>
<feature type="domain" description="HTH araC/xylS-type" evidence="4">
    <location>
        <begin position="185"/>
        <end position="283"/>
    </location>
</feature>
<name>A0ABD4RJS0_9CLOT</name>
<keyword evidence="2" id="KW-0238">DNA-binding</keyword>
<dbReference type="PROSITE" id="PS00041">
    <property type="entry name" value="HTH_ARAC_FAMILY_1"/>
    <property type="match status" value="1"/>
</dbReference>
<dbReference type="Proteomes" id="UP000775179">
    <property type="component" value="Unassembled WGS sequence"/>
</dbReference>
<protein>
    <submittedName>
        <fullName evidence="5">AraC family transcriptional regulator</fullName>
    </submittedName>
</protein>
<dbReference type="Gene3D" id="1.10.10.60">
    <property type="entry name" value="Homeodomain-like"/>
    <property type="match status" value="2"/>
</dbReference>
<dbReference type="InterPro" id="IPR018062">
    <property type="entry name" value="HTH_AraC-typ_CS"/>
</dbReference>
<dbReference type="Pfam" id="PF12833">
    <property type="entry name" value="HTH_18"/>
    <property type="match status" value="1"/>
</dbReference>
<dbReference type="GO" id="GO:0003677">
    <property type="term" value="F:DNA binding"/>
    <property type="evidence" value="ECO:0007669"/>
    <property type="project" value="UniProtKB-KW"/>
</dbReference>
<dbReference type="PRINTS" id="PR00032">
    <property type="entry name" value="HTHARAC"/>
</dbReference>
<keyword evidence="1" id="KW-0805">Transcription regulation</keyword>
<dbReference type="EMBL" id="JAIFTX010000025">
    <property type="protein sequence ID" value="MBX7291450.1"/>
    <property type="molecule type" value="Genomic_DNA"/>
</dbReference>
<dbReference type="PANTHER" id="PTHR43280">
    <property type="entry name" value="ARAC-FAMILY TRANSCRIPTIONAL REGULATOR"/>
    <property type="match status" value="1"/>
</dbReference>
<dbReference type="SUPFAM" id="SSF51215">
    <property type="entry name" value="Regulatory protein AraC"/>
    <property type="match status" value="1"/>
</dbReference>
<sequence>MGNTRYLITDKNIYNCKYELLYISKSKYENDWHSTAHFHPFTEIFFIINGEGAFTLDDRDVKVKQGDLIIINPNCLHTEKSIVKNNPLEYIVLGIDNLILNFPDSYNLTNDTNSKKLYKIINLQSSRDAILTCLNSLIREIENKDYNYEMACKNILTLLIIHIIRSIPSLLVIEEPQEKLNLECVKIKNYIDSHYSENITLDILSDMSYMNKFHLVHTFTKQIGISPINYVINKRIEESKNLLTTTSYSIRDIASIVGFSNSSYFSQAFKKVTGTSPKGYRLDKK</sequence>
<dbReference type="KEGG" id="cchv:BTM20_12930"/>
<gene>
    <name evidence="5" type="ORF">K4H94_10565</name>
</gene>
<evidence type="ECO:0000256" key="3">
    <source>
        <dbReference type="ARBA" id="ARBA00023163"/>
    </source>
</evidence>
<reference evidence="5 6" key="1">
    <citation type="submission" date="2021-08" db="EMBL/GenBank/DDBJ databases">
        <title>Genome sequence analysis of Clostridium chauvoei strains of European origin and evaluation of typing options for outbreak investigations.</title>
        <authorList>
            <person name="Abdel-Glil M."/>
            <person name="Thomas P."/>
            <person name="Seyboldt C."/>
        </authorList>
    </citation>
    <scope>NUCLEOTIDE SEQUENCE [LARGE SCALE GENOMIC DNA]</scope>
    <source>
        <strain evidence="5 6">S0260-09</strain>
    </source>
</reference>
<evidence type="ECO:0000313" key="6">
    <source>
        <dbReference type="Proteomes" id="UP000775179"/>
    </source>
</evidence>
<organism evidence="5 6">
    <name type="scientific">Clostridium chauvoei</name>
    <dbReference type="NCBI Taxonomy" id="46867"/>
    <lineage>
        <taxon>Bacteria</taxon>
        <taxon>Bacillati</taxon>
        <taxon>Bacillota</taxon>
        <taxon>Clostridia</taxon>
        <taxon>Eubacteriales</taxon>
        <taxon>Clostridiaceae</taxon>
        <taxon>Clostridium</taxon>
    </lineage>
</organism>
<evidence type="ECO:0000259" key="4">
    <source>
        <dbReference type="PROSITE" id="PS01124"/>
    </source>
</evidence>
<dbReference type="InterPro" id="IPR018060">
    <property type="entry name" value="HTH_AraC"/>
</dbReference>
<dbReference type="RefSeq" id="WP_021876793.1">
    <property type="nucleotide sequence ID" value="NZ_CP018624.1"/>
</dbReference>
<dbReference type="GO" id="GO:0080090">
    <property type="term" value="P:regulation of primary metabolic process"/>
    <property type="evidence" value="ECO:0007669"/>
    <property type="project" value="UniProtKB-ARBA"/>
</dbReference>
<keyword evidence="3" id="KW-0804">Transcription</keyword>
<dbReference type="InterPro" id="IPR020449">
    <property type="entry name" value="Tscrpt_reg_AraC-type_HTH"/>
</dbReference>
<dbReference type="Gene3D" id="2.60.120.10">
    <property type="entry name" value="Jelly Rolls"/>
    <property type="match status" value="1"/>
</dbReference>
<dbReference type="AlphaFoldDB" id="A0ABD4RJS0"/>
<dbReference type="SMART" id="SM00342">
    <property type="entry name" value="HTH_ARAC"/>
    <property type="match status" value="1"/>
</dbReference>